<evidence type="ECO:0000313" key="1">
    <source>
        <dbReference type="EMBL" id="CAI6348521.1"/>
    </source>
</evidence>
<accession>A0AAV0W089</accession>
<comment type="caution">
    <text evidence="1">The sequence shown here is derived from an EMBL/GenBank/DDBJ whole genome shotgun (WGS) entry which is preliminary data.</text>
</comment>
<dbReference type="EMBL" id="CARXXK010000001">
    <property type="protein sequence ID" value="CAI6348521.1"/>
    <property type="molecule type" value="Genomic_DNA"/>
</dbReference>
<organism evidence="1 2">
    <name type="scientific">Macrosiphum euphorbiae</name>
    <name type="common">potato aphid</name>
    <dbReference type="NCBI Taxonomy" id="13131"/>
    <lineage>
        <taxon>Eukaryota</taxon>
        <taxon>Metazoa</taxon>
        <taxon>Ecdysozoa</taxon>
        <taxon>Arthropoda</taxon>
        <taxon>Hexapoda</taxon>
        <taxon>Insecta</taxon>
        <taxon>Pterygota</taxon>
        <taxon>Neoptera</taxon>
        <taxon>Paraneoptera</taxon>
        <taxon>Hemiptera</taxon>
        <taxon>Sternorrhyncha</taxon>
        <taxon>Aphidomorpha</taxon>
        <taxon>Aphidoidea</taxon>
        <taxon>Aphididae</taxon>
        <taxon>Macrosiphini</taxon>
        <taxon>Macrosiphum</taxon>
    </lineage>
</organism>
<gene>
    <name evidence="1" type="ORF">MEUPH1_LOCUS5187</name>
</gene>
<protein>
    <submittedName>
        <fullName evidence="1">Uncharacterized protein</fullName>
    </submittedName>
</protein>
<dbReference type="Proteomes" id="UP001160148">
    <property type="component" value="Unassembled WGS sequence"/>
</dbReference>
<evidence type="ECO:0000313" key="2">
    <source>
        <dbReference type="Proteomes" id="UP001160148"/>
    </source>
</evidence>
<reference evidence="1 2" key="1">
    <citation type="submission" date="2023-01" db="EMBL/GenBank/DDBJ databases">
        <authorList>
            <person name="Whitehead M."/>
        </authorList>
    </citation>
    <scope>NUCLEOTIDE SEQUENCE [LARGE SCALE GENOMIC DNA]</scope>
</reference>
<name>A0AAV0W089_9HEMI</name>
<proteinExistence type="predicted"/>
<keyword evidence="2" id="KW-1185">Reference proteome</keyword>
<sequence length="100" mass="11367">MDSVIGTKPYMKPIATVSSTGVKNYSTNNETVSNVASETLSSEPPRKKLRQIPTVDKVVLAIQQNKTIDEENRERRHREKMEQKREALDLLSRLVTALEK</sequence>
<dbReference type="AlphaFoldDB" id="A0AAV0W089"/>